<organism evidence="1 2">
    <name type="scientific">Pyrobaculum islandicum (strain DSM 4184 / JCM 9189 / GEO3)</name>
    <dbReference type="NCBI Taxonomy" id="384616"/>
    <lineage>
        <taxon>Archaea</taxon>
        <taxon>Thermoproteota</taxon>
        <taxon>Thermoprotei</taxon>
        <taxon>Thermoproteales</taxon>
        <taxon>Thermoproteaceae</taxon>
        <taxon>Pyrobaculum</taxon>
    </lineage>
</organism>
<dbReference type="STRING" id="384616.Pisl_1478"/>
<dbReference type="GeneID" id="4616806"/>
<sequence length="153" mass="17042">MQPAPTYLLPAGTQTYVLTTPLPSLAPSSYETKTETPTASEITVVEVVRRVLTAMRIPVSSIRSVLDDKIGIYIAVVLEYNAREALKSWLDILDRLGEYGINIPIFVDWTGQMDVTPEELGTYLGKALAKMDLLLIMQEPIDAVEAVREEWET</sequence>
<evidence type="ECO:0000313" key="1">
    <source>
        <dbReference type="EMBL" id="ABL88634.1"/>
    </source>
</evidence>
<dbReference type="KEGG" id="pis:Pisl_1478"/>
<keyword evidence="2" id="KW-1185">Reference proteome</keyword>
<proteinExistence type="predicted"/>
<dbReference type="Proteomes" id="UP000002595">
    <property type="component" value="Chromosome"/>
</dbReference>
<name>A1RUK2_PYRIL</name>
<evidence type="ECO:0000313" key="2">
    <source>
        <dbReference type="Proteomes" id="UP000002595"/>
    </source>
</evidence>
<protein>
    <submittedName>
        <fullName evidence="1">Uncharacterized protein</fullName>
    </submittedName>
</protein>
<dbReference type="HOGENOM" id="CLU_1736475_0_0_2"/>
<reference evidence="1" key="1">
    <citation type="submission" date="2006-12" db="EMBL/GenBank/DDBJ databases">
        <title>Complete sequence of Pyrobaculum islandicum DSM 4184.</title>
        <authorList>
            <person name="Copeland A."/>
            <person name="Lucas S."/>
            <person name="Lapidus A."/>
            <person name="Barry K."/>
            <person name="Detter J.C."/>
            <person name="Glavina del Rio T."/>
            <person name="Dalin E."/>
            <person name="Tice H."/>
            <person name="Pitluck S."/>
            <person name="Meincke L."/>
            <person name="Brettin T."/>
            <person name="Bruce D."/>
            <person name="Han C."/>
            <person name="Tapia R."/>
            <person name="Gilna P."/>
            <person name="Schmutz J."/>
            <person name="Larimer F."/>
            <person name="Land M."/>
            <person name="Hauser L."/>
            <person name="Kyrpides N."/>
            <person name="Mikhailova N."/>
            <person name="Cozen A.E."/>
            <person name="Fitz-Gibbon S.T."/>
            <person name="House C.H."/>
            <person name="Saltikov C."/>
            <person name="Lowe T."/>
            <person name="Richardson P."/>
        </authorList>
    </citation>
    <scope>NUCLEOTIDE SEQUENCE [LARGE SCALE GENOMIC DNA]</scope>
    <source>
        <strain evidence="1">DSM 4184</strain>
    </source>
</reference>
<accession>A1RUK2</accession>
<dbReference type="EMBL" id="CP000504">
    <property type="protein sequence ID" value="ABL88634.1"/>
    <property type="molecule type" value="Genomic_DNA"/>
</dbReference>
<dbReference type="RefSeq" id="WP_011763209.1">
    <property type="nucleotide sequence ID" value="NC_008701.1"/>
</dbReference>
<dbReference type="AlphaFoldDB" id="A1RUK2"/>
<dbReference type="eggNOG" id="arCOG07756">
    <property type="taxonomic scope" value="Archaea"/>
</dbReference>
<gene>
    <name evidence="1" type="ordered locus">Pisl_1478</name>
</gene>
<dbReference type="OrthoDB" id="381783at2157"/>